<dbReference type="OrthoDB" id="1224630at2"/>
<accession>A0A098S2C2</accession>
<dbReference type="STRING" id="1524460.IX84_22710"/>
<protein>
    <recommendedName>
        <fullName evidence="1">AB hydrolase-1 domain-containing protein</fullName>
    </recommendedName>
</protein>
<dbReference type="SUPFAM" id="SSF53474">
    <property type="entry name" value="alpha/beta-Hydrolases"/>
    <property type="match status" value="1"/>
</dbReference>
<evidence type="ECO:0000313" key="3">
    <source>
        <dbReference type="Proteomes" id="UP000029736"/>
    </source>
</evidence>
<name>A0A098S2C2_9BACT</name>
<organism evidence="2 3">
    <name type="scientific">Phaeodactylibacter xiamenensis</name>
    <dbReference type="NCBI Taxonomy" id="1524460"/>
    <lineage>
        <taxon>Bacteria</taxon>
        <taxon>Pseudomonadati</taxon>
        <taxon>Bacteroidota</taxon>
        <taxon>Saprospiria</taxon>
        <taxon>Saprospirales</taxon>
        <taxon>Haliscomenobacteraceae</taxon>
        <taxon>Phaeodactylibacter</taxon>
    </lineage>
</organism>
<dbReference type="AlphaFoldDB" id="A0A098S2C2"/>
<dbReference type="InterPro" id="IPR029058">
    <property type="entry name" value="AB_hydrolase_fold"/>
</dbReference>
<evidence type="ECO:0000259" key="1">
    <source>
        <dbReference type="Pfam" id="PF12697"/>
    </source>
</evidence>
<dbReference type="Proteomes" id="UP000029736">
    <property type="component" value="Unassembled WGS sequence"/>
</dbReference>
<feature type="domain" description="AB hydrolase-1" evidence="1">
    <location>
        <begin position="72"/>
        <end position="267"/>
    </location>
</feature>
<evidence type="ECO:0000313" key="2">
    <source>
        <dbReference type="EMBL" id="KGE86236.1"/>
    </source>
</evidence>
<proteinExistence type="predicted"/>
<sequence length="289" mass="31929">MKKVKRILKWVLISLGGLTVLLLLLIAGADRFLSYEKGARWLYSKVEQPLIIKFTPDEVRYLQIGDTTKTPLLLIHGAPGGLFDWLAIAKRDRIYEQYYLLIPERPGYGGTRPKRAEPSVTAQGQALLPILRAQSKPVVVVGHSYGAPVAVTLGALAPERIQHIYGISGAYDPELEVTFGISYCINFQLFRYLLPCPIWVSNVEKLGHPQALREALPLFQSVMVPTTLIHGTADTLVPFENSTYLQALLPFQTPLIALPGQEHPVHVMLPDYFVSLLLGEEPAAPDAGG</sequence>
<comment type="caution">
    <text evidence="2">The sequence shown here is derived from an EMBL/GenBank/DDBJ whole genome shotgun (WGS) entry which is preliminary data.</text>
</comment>
<dbReference type="PANTHER" id="PTHR43689">
    <property type="entry name" value="HYDROLASE"/>
    <property type="match status" value="1"/>
</dbReference>
<dbReference type="InterPro" id="IPR000073">
    <property type="entry name" value="AB_hydrolase_1"/>
</dbReference>
<keyword evidence="3" id="KW-1185">Reference proteome</keyword>
<gene>
    <name evidence="2" type="ORF">IX84_22710</name>
</gene>
<dbReference type="Pfam" id="PF12697">
    <property type="entry name" value="Abhydrolase_6"/>
    <property type="match status" value="1"/>
</dbReference>
<dbReference type="PANTHER" id="PTHR43689:SF8">
    <property type="entry name" value="ALPHA_BETA-HYDROLASES SUPERFAMILY PROTEIN"/>
    <property type="match status" value="1"/>
</dbReference>
<dbReference type="RefSeq" id="WP_044225728.1">
    <property type="nucleotide sequence ID" value="NZ_JBKAGJ010000013.1"/>
</dbReference>
<reference evidence="2 3" key="1">
    <citation type="journal article" date="2014" name="Int. J. Syst. Evol. Microbiol.">
        <title>Phaeodactylibacter xiamenensis gen. nov., sp. nov., a member of the family Saprospiraceae isolated from the marine alga Phaeodactylum tricornutum.</title>
        <authorList>
            <person name="Chen Z.Jr."/>
            <person name="Lei X."/>
            <person name="Lai Q."/>
            <person name="Li Y."/>
            <person name="Zhang B."/>
            <person name="Zhang J."/>
            <person name="Zhang H."/>
            <person name="Yang L."/>
            <person name="Zheng W."/>
            <person name="Tian Y."/>
            <person name="Yu Z."/>
            <person name="Xu H.Jr."/>
            <person name="Zheng T."/>
        </authorList>
    </citation>
    <scope>NUCLEOTIDE SEQUENCE [LARGE SCALE GENOMIC DNA]</scope>
    <source>
        <strain evidence="2 3">KD52</strain>
    </source>
</reference>
<dbReference type="EMBL" id="JPOS01000081">
    <property type="protein sequence ID" value="KGE86236.1"/>
    <property type="molecule type" value="Genomic_DNA"/>
</dbReference>
<dbReference type="Gene3D" id="3.40.50.1820">
    <property type="entry name" value="alpha/beta hydrolase"/>
    <property type="match status" value="2"/>
</dbReference>